<sequence>MTTEFKKLTEIVNTLMGENGCPWDKVQTRESLKPYLVEEAYETLEALDGNNPEEIKEELGDLLYQILFHAKISENKKEFNITDVIESISNKMVHRHPHVFKKGNLETPDEVATQWEEIKIKEKGKAGRKSVLDGIPSYLPSLLRSQKLQKKAASHGFDWDKISSVFDKLDEEIAEFKEAVLSRKEEDMTEELGDILFVLVNIAKFNKIDAEEALRNTNNKFITRFQHIEVEVTKRGKTLKETPLEELEQYWQDAKGDKSPS</sequence>
<evidence type="ECO:0000313" key="2">
    <source>
        <dbReference type="EMBL" id="SUZ58551.1"/>
    </source>
</evidence>
<dbReference type="PANTHER" id="PTHR30522">
    <property type="entry name" value="NUCLEOSIDE TRIPHOSPHATE PYROPHOSPHOHYDROLASE"/>
    <property type="match status" value="1"/>
</dbReference>
<dbReference type="EMBL" id="UINC01000627">
    <property type="protein sequence ID" value="SUZ58551.1"/>
    <property type="molecule type" value="Genomic_DNA"/>
</dbReference>
<dbReference type="Gene3D" id="1.10.287.1080">
    <property type="entry name" value="MazG-like"/>
    <property type="match status" value="2"/>
</dbReference>
<proteinExistence type="predicted"/>
<dbReference type="SUPFAM" id="SSF101386">
    <property type="entry name" value="all-alpha NTP pyrophosphatases"/>
    <property type="match status" value="2"/>
</dbReference>
<feature type="domain" description="NTP pyrophosphohydrolase MazG-like" evidence="1">
    <location>
        <begin position="165"/>
        <end position="227"/>
    </location>
</feature>
<dbReference type="GO" id="GO:0006203">
    <property type="term" value="P:dGTP catabolic process"/>
    <property type="evidence" value="ECO:0007669"/>
    <property type="project" value="TreeGrafter"/>
</dbReference>
<dbReference type="GO" id="GO:0046081">
    <property type="term" value="P:dUTP catabolic process"/>
    <property type="evidence" value="ECO:0007669"/>
    <property type="project" value="TreeGrafter"/>
</dbReference>
<dbReference type="PANTHER" id="PTHR30522:SF0">
    <property type="entry name" value="NUCLEOSIDE TRIPHOSPHATE PYROPHOSPHOHYDROLASE"/>
    <property type="match status" value="1"/>
</dbReference>
<dbReference type="NCBIfam" id="TIGR00444">
    <property type="entry name" value="mazG"/>
    <property type="match status" value="1"/>
</dbReference>
<dbReference type="GO" id="GO:0006950">
    <property type="term" value="P:response to stress"/>
    <property type="evidence" value="ECO:0007669"/>
    <property type="project" value="UniProtKB-ARBA"/>
</dbReference>
<dbReference type="GO" id="GO:0046076">
    <property type="term" value="P:dTTP catabolic process"/>
    <property type="evidence" value="ECO:0007669"/>
    <property type="project" value="TreeGrafter"/>
</dbReference>
<gene>
    <name evidence="2" type="ORF">METZ01_LOCUS11405</name>
</gene>
<dbReference type="GO" id="GO:0046061">
    <property type="term" value="P:dATP catabolic process"/>
    <property type="evidence" value="ECO:0007669"/>
    <property type="project" value="TreeGrafter"/>
</dbReference>
<dbReference type="Pfam" id="PF03819">
    <property type="entry name" value="MazG"/>
    <property type="match status" value="2"/>
</dbReference>
<protein>
    <recommendedName>
        <fullName evidence="1">NTP pyrophosphohydrolase MazG-like domain-containing protein</fullName>
    </recommendedName>
</protein>
<dbReference type="NCBIfam" id="NF007113">
    <property type="entry name" value="PRK09562.1"/>
    <property type="match status" value="1"/>
</dbReference>
<dbReference type="InterPro" id="IPR011551">
    <property type="entry name" value="NTP_PyrPHydrolase_MazG"/>
</dbReference>
<feature type="domain" description="NTP pyrophosphohydrolase MazG-like" evidence="1">
    <location>
        <begin position="27"/>
        <end position="100"/>
    </location>
</feature>
<dbReference type="CDD" id="cd11528">
    <property type="entry name" value="NTP-PPase_MazG_Nterm"/>
    <property type="match status" value="1"/>
</dbReference>
<dbReference type="FunFam" id="1.10.287.1080:FF:000001">
    <property type="entry name" value="Nucleoside triphosphate pyrophosphohydrolase"/>
    <property type="match status" value="1"/>
</dbReference>
<name>A0A381NVC5_9ZZZZ</name>
<dbReference type="AlphaFoldDB" id="A0A381NVC5"/>
<dbReference type="InterPro" id="IPR048015">
    <property type="entry name" value="NTP-PPase_MazG-like_N"/>
</dbReference>
<dbReference type="CDD" id="cd11529">
    <property type="entry name" value="NTP-PPase_MazG_Cterm"/>
    <property type="match status" value="1"/>
</dbReference>
<dbReference type="InterPro" id="IPR048011">
    <property type="entry name" value="NTP-PPase_MazG-like_C"/>
</dbReference>
<dbReference type="GO" id="GO:0046047">
    <property type="term" value="P:TTP catabolic process"/>
    <property type="evidence" value="ECO:0007669"/>
    <property type="project" value="TreeGrafter"/>
</dbReference>
<dbReference type="FunFam" id="1.10.287.1080:FF:000003">
    <property type="entry name" value="Nucleoside triphosphate pyrophosphohydrolase"/>
    <property type="match status" value="1"/>
</dbReference>
<dbReference type="GO" id="GO:0047429">
    <property type="term" value="F:nucleoside triphosphate diphosphatase activity"/>
    <property type="evidence" value="ECO:0007669"/>
    <property type="project" value="InterPro"/>
</dbReference>
<dbReference type="InterPro" id="IPR004518">
    <property type="entry name" value="MazG-like_dom"/>
</dbReference>
<organism evidence="2">
    <name type="scientific">marine metagenome</name>
    <dbReference type="NCBI Taxonomy" id="408172"/>
    <lineage>
        <taxon>unclassified sequences</taxon>
        <taxon>metagenomes</taxon>
        <taxon>ecological metagenomes</taxon>
    </lineage>
</organism>
<evidence type="ECO:0000259" key="1">
    <source>
        <dbReference type="Pfam" id="PF03819"/>
    </source>
</evidence>
<reference evidence="2" key="1">
    <citation type="submission" date="2018-05" db="EMBL/GenBank/DDBJ databases">
        <authorList>
            <person name="Lanie J.A."/>
            <person name="Ng W.-L."/>
            <person name="Kazmierczak K.M."/>
            <person name="Andrzejewski T.M."/>
            <person name="Davidsen T.M."/>
            <person name="Wayne K.J."/>
            <person name="Tettelin H."/>
            <person name="Glass J.I."/>
            <person name="Rusch D."/>
            <person name="Podicherti R."/>
            <person name="Tsui H.-C.T."/>
            <person name="Winkler M.E."/>
        </authorList>
    </citation>
    <scope>NUCLEOTIDE SEQUENCE</scope>
</reference>
<dbReference type="GO" id="GO:0046052">
    <property type="term" value="P:UTP catabolic process"/>
    <property type="evidence" value="ECO:0007669"/>
    <property type="project" value="TreeGrafter"/>
</dbReference>
<accession>A0A381NVC5</accession>